<keyword evidence="3" id="KW-1185">Reference proteome</keyword>
<organism evidence="2 3">
    <name type="scientific">Gnathostoma spinigerum</name>
    <dbReference type="NCBI Taxonomy" id="75299"/>
    <lineage>
        <taxon>Eukaryota</taxon>
        <taxon>Metazoa</taxon>
        <taxon>Ecdysozoa</taxon>
        <taxon>Nematoda</taxon>
        <taxon>Chromadorea</taxon>
        <taxon>Rhabditida</taxon>
        <taxon>Spirurina</taxon>
        <taxon>Gnathostomatomorpha</taxon>
        <taxon>Gnathostomatoidea</taxon>
        <taxon>Gnathostomatidae</taxon>
        <taxon>Gnathostoma</taxon>
    </lineage>
</organism>
<dbReference type="EMBL" id="JBGFUD010018812">
    <property type="protein sequence ID" value="MFH4984575.1"/>
    <property type="molecule type" value="Genomic_DNA"/>
</dbReference>
<feature type="compositionally biased region" description="Basic and acidic residues" evidence="1">
    <location>
        <begin position="1"/>
        <end position="15"/>
    </location>
</feature>
<dbReference type="PANTHER" id="PTHR14296">
    <property type="entry name" value="REMODELING AND SPACING FACTOR 1"/>
    <property type="match status" value="1"/>
</dbReference>
<evidence type="ECO:0008006" key="4">
    <source>
        <dbReference type="Google" id="ProtNLM"/>
    </source>
</evidence>
<evidence type="ECO:0000313" key="3">
    <source>
        <dbReference type="Proteomes" id="UP001608902"/>
    </source>
</evidence>
<evidence type="ECO:0000256" key="1">
    <source>
        <dbReference type="SAM" id="MobiDB-lite"/>
    </source>
</evidence>
<sequence>MDIIKTETVEPHESQEAAISTGENSEAENIFINGIKTEEPSTAKEEICHMSSRLSDVTEESTKKVSSRLNEARVNNAVNELHNEPTFAVICSFFNKFASFLGLKPQNFLQMEYLLSSFHQTGHVDKELIELHLALLRKLNFKSARANVWEKYLLKFCASSPALGSEYLQLERYGYIHAPISTKLAILKTLCECQFDYNSKFRESVANSLKACDLRLLPLGADMDGLSYWYQQDRELSVRIYTEEPDDHSGGSWNLVAK</sequence>
<proteinExistence type="predicted"/>
<comment type="caution">
    <text evidence="2">The sequence shown here is derived from an EMBL/GenBank/DDBJ whole genome shotgun (WGS) entry which is preliminary data.</text>
</comment>
<dbReference type="InterPro" id="IPR028938">
    <property type="entry name" value="Rsf1-like"/>
</dbReference>
<evidence type="ECO:0000313" key="2">
    <source>
        <dbReference type="EMBL" id="MFH4984575.1"/>
    </source>
</evidence>
<name>A0ABD6EXA0_9BILA</name>
<dbReference type="AlphaFoldDB" id="A0ABD6EXA0"/>
<dbReference type="PANTHER" id="PTHR14296:SF16">
    <property type="entry name" value="REMODELING AND SPACING FACTOR 1"/>
    <property type="match status" value="1"/>
</dbReference>
<reference evidence="2 3" key="1">
    <citation type="submission" date="2024-08" db="EMBL/GenBank/DDBJ databases">
        <title>Gnathostoma spinigerum genome.</title>
        <authorList>
            <person name="Gonzalez-Bertolin B."/>
            <person name="Monzon S."/>
            <person name="Zaballos A."/>
            <person name="Jimenez P."/>
            <person name="Dekumyoy P."/>
            <person name="Varona S."/>
            <person name="Cuesta I."/>
            <person name="Sumanam S."/>
            <person name="Adisakwattana P."/>
            <person name="Gasser R.B."/>
            <person name="Hernandez-Gonzalez A."/>
            <person name="Young N.D."/>
            <person name="Perteguer M.J."/>
        </authorList>
    </citation>
    <scope>NUCLEOTIDE SEQUENCE [LARGE SCALE GENOMIC DNA]</scope>
    <source>
        <strain evidence="2">AL3</strain>
        <tissue evidence="2">Liver</tissue>
    </source>
</reference>
<gene>
    <name evidence="2" type="ORF">AB6A40_011284</name>
</gene>
<protein>
    <recommendedName>
        <fullName evidence="4">Remodeling and spacing factor 1</fullName>
    </recommendedName>
</protein>
<feature type="region of interest" description="Disordered" evidence="1">
    <location>
        <begin position="1"/>
        <end position="23"/>
    </location>
</feature>
<accession>A0ABD6EXA0</accession>
<dbReference type="Proteomes" id="UP001608902">
    <property type="component" value="Unassembled WGS sequence"/>
</dbReference>